<accession>A0ABQ5ULZ1</accession>
<evidence type="ECO:0000313" key="3">
    <source>
        <dbReference type="EMBL" id="GLQ16137.1"/>
    </source>
</evidence>
<feature type="transmembrane region" description="Helical" evidence="1">
    <location>
        <begin position="12"/>
        <end position="33"/>
    </location>
</feature>
<feature type="transmembrane region" description="Helical" evidence="1">
    <location>
        <begin position="315"/>
        <end position="335"/>
    </location>
</feature>
<sequence length="365" mass="41228">MTSALVNYYIDANIALLAVFGVWVVVRFVLARFGYRFSFQAEQNLIISFMGLAILGPFLARLGAGFLPAHANITDWLVSWYLNGGVDMSAKQFQTIIGVKGAVVDELVQRDSWVTSLGLGLVVAAFTYFIIRLVGNALSLRNILDHSFALRRHGAVHIVASDRTEVPFTTRGLRQFYVVVPVEMIGDTWKMRIAIAHEMQHIRHGDVTWEYVWSLVHPLMFWNPAFGLFRKRLNVLRELLCDAALLARPTFNKRRYCETLLSVAKSMTAARQSNNALAVPFVEPKRHLARRGQSSLEYRILYALELPSAHRSLRFGHIGMLLPFAAAAMLILLVLQQPSEWSHDRIMLSTIANLEHLQSLNTPTK</sequence>
<feature type="transmembrane region" description="Helical" evidence="1">
    <location>
        <begin position="45"/>
        <end position="67"/>
    </location>
</feature>
<protein>
    <recommendedName>
        <fullName evidence="2">Peptidase M56 domain-containing protein</fullName>
    </recommendedName>
</protein>
<dbReference type="RefSeq" id="WP_284361535.1">
    <property type="nucleotide sequence ID" value="NZ_BSNI01000001.1"/>
</dbReference>
<comment type="caution">
    <text evidence="3">The sequence shown here is derived from an EMBL/GenBank/DDBJ whole genome shotgun (WGS) entry which is preliminary data.</text>
</comment>
<evidence type="ECO:0000259" key="2">
    <source>
        <dbReference type="Pfam" id="PF05569"/>
    </source>
</evidence>
<feature type="domain" description="Peptidase M56" evidence="2">
    <location>
        <begin position="124"/>
        <end position="291"/>
    </location>
</feature>
<organism evidence="3 4">
    <name type="scientific">Maritalea porphyrae</name>
    <dbReference type="NCBI Taxonomy" id="880732"/>
    <lineage>
        <taxon>Bacteria</taxon>
        <taxon>Pseudomonadati</taxon>
        <taxon>Pseudomonadota</taxon>
        <taxon>Alphaproteobacteria</taxon>
        <taxon>Hyphomicrobiales</taxon>
        <taxon>Devosiaceae</taxon>
        <taxon>Maritalea</taxon>
    </lineage>
</organism>
<dbReference type="EMBL" id="BSNI01000001">
    <property type="protein sequence ID" value="GLQ16137.1"/>
    <property type="molecule type" value="Genomic_DNA"/>
</dbReference>
<proteinExistence type="predicted"/>
<keyword evidence="1" id="KW-0472">Membrane</keyword>
<evidence type="ECO:0000256" key="1">
    <source>
        <dbReference type="SAM" id="Phobius"/>
    </source>
</evidence>
<reference evidence="3" key="2">
    <citation type="submission" date="2023-01" db="EMBL/GenBank/DDBJ databases">
        <title>Draft genome sequence of Maritalea porphyrae strain NBRC 107169.</title>
        <authorList>
            <person name="Sun Q."/>
            <person name="Mori K."/>
        </authorList>
    </citation>
    <scope>NUCLEOTIDE SEQUENCE</scope>
    <source>
        <strain evidence="3">NBRC 107169</strain>
    </source>
</reference>
<evidence type="ECO:0000313" key="4">
    <source>
        <dbReference type="Proteomes" id="UP001161405"/>
    </source>
</evidence>
<keyword evidence="1" id="KW-0812">Transmembrane</keyword>
<dbReference type="Pfam" id="PF05569">
    <property type="entry name" value="Peptidase_M56"/>
    <property type="match status" value="1"/>
</dbReference>
<keyword evidence="4" id="KW-1185">Reference proteome</keyword>
<keyword evidence="1" id="KW-1133">Transmembrane helix</keyword>
<dbReference type="Proteomes" id="UP001161405">
    <property type="component" value="Unassembled WGS sequence"/>
</dbReference>
<dbReference type="InterPro" id="IPR052173">
    <property type="entry name" value="Beta-lactam_resp_regulator"/>
</dbReference>
<dbReference type="PANTHER" id="PTHR34978:SF3">
    <property type="entry name" value="SLR0241 PROTEIN"/>
    <property type="match status" value="1"/>
</dbReference>
<dbReference type="InterPro" id="IPR008756">
    <property type="entry name" value="Peptidase_M56"/>
</dbReference>
<gene>
    <name evidence="3" type="ORF">GCM10007879_03860</name>
</gene>
<dbReference type="PANTHER" id="PTHR34978">
    <property type="entry name" value="POSSIBLE SENSOR-TRANSDUCER PROTEIN BLAR"/>
    <property type="match status" value="1"/>
</dbReference>
<dbReference type="CDD" id="cd07341">
    <property type="entry name" value="M56_BlaR1_MecR1_like"/>
    <property type="match status" value="1"/>
</dbReference>
<reference evidence="3" key="1">
    <citation type="journal article" date="2014" name="Int. J. Syst. Evol. Microbiol.">
        <title>Complete genome of a new Firmicutes species belonging to the dominant human colonic microbiota ('Ruminococcus bicirculans') reveals two chromosomes and a selective capacity to utilize plant glucans.</title>
        <authorList>
            <consortium name="NISC Comparative Sequencing Program"/>
            <person name="Wegmann U."/>
            <person name="Louis P."/>
            <person name="Goesmann A."/>
            <person name="Henrissat B."/>
            <person name="Duncan S.H."/>
            <person name="Flint H.J."/>
        </authorList>
    </citation>
    <scope>NUCLEOTIDE SEQUENCE</scope>
    <source>
        <strain evidence="3">NBRC 107169</strain>
    </source>
</reference>
<feature type="transmembrane region" description="Helical" evidence="1">
    <location>
        <begin position="113"/>
        <end position="131"/>
    </location>
</feature>
<name>A0ABQ5ULZ1_9HYPH</name>